<sequence length="315" mass="32535">MNNENWEVIIIGGGSGGLSAALTLVRARRRVLVIDSSSPRNRVSSHMHAVLGHDGKPPLQLLAEGREEVARYGGVVRSGAVVATTAVNGGFSVECSDGETFTARALIIATGLEDQLPEIEGLGELWGSGVAVCPYCDGYEVGDGRIGILATGPGSTFQAQLLRQWSPQIVYLENEVGVPTVEAGSGLAARGIEVVSGAVARVLSSNGQLTGVELTSGAHISLDAIFTAPRFAPRDEPLRKLGADRTEFPWGSFATVDAAGRTSVPGVWAVGNVVDANAGVSVTIGAGALAGGMLNHELILEDIQVAVTAMAEVNE</sequence>
<dbReference type="PATRIC" id="fig|656366.3.peg.3715"/>
<dbReference type="PRINTS" id="PR00469">
    <property type="entry name" value="PNDRDTASEII"/>
</dbReference>
<organism evidence="5 6">
    <name type="scientific">Arthrobacter alpinus</name>
    <dbReference type="NCBI Taxonomy" id="656366"/>
    <lineage>
        <taxon>Bacteria</taxon>
        <taxon>Bacillati</taxon>
        <taxon>Actinomycetota</taxon>
        <taxon>Actinomycetes</taxon>
        <taxon>Micrococcales</taxon>
        <taxon>Micrococcaceae</taxon>
        <taxon>Arthrobacter</taxon>
    </lineage>
</organism>
<evidence type="ECO:0000259" key="4">
    <source>
        <dbReference type="Pfam" id="PF07992"/>
    </source>
</evidence>
<protein>
    <recommendedName>
        <fullName evidence="4">FAD/NAD(P)-binding domain-containing protein</fullName>
    </recommendedName>
</protein>
<keyword evidence="1" id="KW-0285">Flavoprotein</keyword>
<dbReference type="GO" id="GO:0004791">
    <property type="term" value="F:thioredoxin-disulfide reductase (NADPH) activity"/>
    <property type="evidence" value="ECO:0007669"/>
    <property type="project" value="UniProtKB-EC"/>
</dbReference>
<evidence type="ECO:0000313" key="6">
    <source>
        <dbReference type="Proteomes" id="UP000062833"/>
    </source>
</evidence>
<dbReference type="AlphaFoldDB" id="A0A0M4RRW4"/>
<dbReference type="Proteomes" id="UP000062833">
    <property type="component" value="Chromosome"/>
</dbReference>
<evidence type="ECO:0000256" key="1">
    <source>
        <dbReference type="ARBA" id="ARBA00022630"/>
    </source>
</evidence>
<dbReference type="Pfam" id="PF07992">
    <property type="entry name" value="Pyr_redox_2"/>
    <property type="match status" value="1"/>
</dbReference>
<keyword evidence="2" id="KW-0560">Oxidoreductase</keyword>
<dbReference type="InterPro" id="IPR050097">
    <property type="entry name" value="Ferredoxin-NADP_redctase_2"/>
</dbReference>
<name>A0A0M4RRW4_9MICC</name>
<keyword evidence="6" id="KW-1185">Reference proteome</keyword>
<feature type="domain" description="FAD/NAD(P)-binding" evidence="4">
    <location>
        <begin position="7"/>
        <end position="281"/>
    </location>
</feature>
<dbReference type="RefSeq" id="WP_062008719.1">
    <property type="nucleotide sequence ID" value="NZ_CP012677.1"/>
</dbReference>
<dbReference type="PANTHER" id="PTHR48105">
    <property type="entry name" value="THIOREDOXIN REDUCTASE 1-RELATED-RELATED"/>
    <property type="match status" value="1"/>
</dbReference>
<proteinExistence type="predicted"/>
<comment type="catalytic activity">
    <reaction evidence="3">
        <text>[thioredoxin]-dithiol + NADP(+) = [thioredoxin]-disulfide + NADPH + H(+)</text>
        <dbReference type="Rhea" id="RHEA:20345"/>
        <dbReference type="Rhea" id="RHEA-COMP:10698"/>
        <dbReference type="Rhea" id="RHEA-COMP:10700"/>
        <dbReference type="ChEBI" id="CHEBI:15378"/>
        <dbReference type="ChEBI" id="CHEBI:29950"/>
        <dbReference type="ChEBI" id="CHEBI:50058"/>
        <dbReference type="ChEBI" id="CHEBI:57783"/>
        <dbReference type="ChEBI" id="CHEBI:58349"/>
        <dbReference type="EC" id="1.8.1.9"/>
    </reaction>
</comment>
<gene>
    <name evidence="5" type="ORF">AOC05_17260</name>
</gene>
<reference evidence="6" key="1">
    <citation type="submission" date="2015-09" db="EMBL/GenBank/DDBJ databases">
        <title>Complete genome of Arthrobacter alpinus strain R3.8.</title>
        <authorList>
            <person name="See-Too W.S."/>
            <person name="Chan K.G."/>
        </authorList>
    </citation>
    <scope>NUCLEOTIDE SEQUENCE [LARGE SCALE GENOMIC DNA]</scope>
    <source>
        <strain evidence="6">R3.8</strain>
    </source>
</reference>
<dbReference type="OrthoDB" id="9786503at2"/>
<dbReference type="Gene3D" id="3.50.50.60">
    <property type="entry name" value="FAD/NAD(P)-binding domain"/>
    <property type="match status" value="2"/>
</dbReference>
<dbReference type="SUPFAM" id="SSF51905">
    <property type="entry name" value="FAD/NAD(P)-binding domain"/>
    <property type="match status" value="1"/>
</dbReference>
<evidence type="ECO:0000313" key="5">
    <source>
        <dbReference type="EMBL" id="ALE93663.1"/>
    </source>
</evidence>
<dbReference type="PRINTS" id="PR00368">
    <property type="entry name" value="FADPNR"/>
</dbReference>
<accession>A0A0M4RRW4</accession>
<dbReference type="InterPro" id="IPR036188">
    <property type="entry name" value="FAD/NAD-bd_sf"/>
</dbReference>
<dbReference type="InterPro" id="IPR023753">
    <property type="entry name" value="FAD/NAD-binding_dom"/>
</dbReference>
<dbReference type="EMBL" id="CP012677">
    <property type="protein sequence ID" value="ALE93663.1"/>
    <property type="molecule type" value="Genomic_DNA"/>
</dbReference>
<dbReference type="KEGG" id="aaq:AOC05_17260"/>
<evidence type="ECO:0000256" key="3">
    <source>
        <dbReference type="ARBA" id="ARBA00048132"/>
    </source>
</evidence>
<evidence type="ECO:0000256" key="2">
    <source>
        <dbReference type="ARBA" id="ARBA00023002"/>
    </source>
</evidence>